<dbReference type="InterPro" id="IPR032623">
    <property type="entry name" value="FecR_N"/>
</dbReference>
<reference evidence="3 4" key="1">
    <citation type="submission" date="2016-04" db="EMBL/GenBank/DDBJ databases">
        <authorList>
            <person name="Qiu J."/>
        </authorList>
    </citation>
    <scope>NUCLEOTIDE SEQUENCE [LARGE SCALE GENOMIC DNA]</scope>
    <source>
        <strain evidence="3 4">JQ581</strain>
    </source>
</reference>
<protein>
    <submittedName>
        <fullName evidence="3">FecR family protein</fullName>
    </submittedName>
</protein>
<proteinExistence type="predicted"/>
<dbReference type="Pfam" id="PF16220">
    <property type="entry name" value="DUF4880"/>
    <property type="match status" value="1"/>
</dbReference>
<accession>A0AAP9MXY5</accession>
<dbReference type="Pfam" id="PF04773">
    <property type="entry name" value="FecR"/>
    <property type="match status" value="1"/>
</dbReference>
<reference evidence="3 4" key="2">
    <citation type="submission" date="2020-04" db="EMBL/GenBank/DDBJ databases">
        <title>Complete genome sequence of Pseudomonas putida strain JQ581.</title>
        <authorList>
            <person name="Mu Y."/>
        </authorList>
    </citation>
    <scope>NUCLEOTIDE SEQUENCE [LARGE SCALE GENOMIC DNA]</scope>
    <source>
        <strain evidence="3 4">JQ581</strain>
    </source>
</reference>
<organism evidence="3 4">
    <name type="scientific">Pseudomonas putida</name>
    <name type="common">Arthrobacter siderocapsulatus</name>
    <dbReference type="NCBI Taxonomy" id="303"/>
    <lineage>
        <taxon>Bacteria</taxon>
        <taxon>Pseudomonadati</taxon>
        <taxon>Pseudomonadota</taxon>
        <taxon>Gammaproteobacteria</taxon>
        <taxon>Pseudomonadales</taxon>
        <taxon>Pseudomonadaceae</taxon>
        <taxon>Pseudomonas</taxon>
    </lineage>
</organism>
<feature type="domain" description="FecR protein" evidence="1">
    <location>
        <begin position="104"/>
        <end position="193"/>
    </location>
</feature>
<dbReference type="AlphaFoldDB" id="A0AAP9MXY5"/>
<evidence type="ECO:0000313" key="3">
    <source>
        <dbReference type="EMBL" id="QJQ09534.1"/>
    </source>
</evidence>
<dbReference type="GO" id="GO:0016989">
    <property type="term" value="F:sigma factor antagonist activity"/>
    <property type="evidence" value="ECO:0007669"/>
    <property type="project" value="TreeGrafter"/>
</dbReference>
<dbReference type="PANTHER" id="PTHR30273:SF2">
    <property type="entry name" value="PROTEIN FECR"/>
    <property type="match status" value="1"/>
</dbReference>
<dbReference type="InterPro" id="IPR012373">
    <property type="entry name" value="Ferrdict_sens_TM"/>
</dbReference>
<dbReference type="PIRSF" id="PIRSF018266">
    <property type="entry name" value="FecR"/>
    <property type="match status" value="1"/>
</dbReference>
<feature type="domain" description="FecR N-terminal" evidence="2">
    <location>
        <begin position="15"/>
        <end position="57"/>
    </location>
</feature>
<dbReference type="PANTHER" id="PTHR30273">
    <property type="entry name" value="PERIPLASMIC SIGNAL SENSOR AND SIGMA FACTOR ACTIVATOR FECR-RELATED"/>
    <property type="match status" value="1"/>
</dbReference>
<dbReference type="RefSeq" id="WP_063425237.1">
    <property type="nucleotide sequence ID" value="NZ_CP050951.1"/>
</dbReference>
<evidence type="ECO:0000259" key="1">
    <source>
        <dbReference type="Pfam" id="PF04773"/>
    </source>
</evidence>
<dbReference type="EMBL" id="CP050951">
    <property type="protein sequence ID" value="QJQ09534.1"/>
    <property type="molecule type" value="Genomic_DNA"/>
</dbReference>
<dbReference type="InterPro" id="IPR006860">
    <property type="entry name" value="FecR"/>
</dbReference>
<dbReference type="Gene3D" id="2.60.120.1440">
    <property type="match status" value="1"/>
</dbReference>
<gene>
    <name evidence="3" type="ORF">A3L25_008890</name>
</gene>
<evidence type="ECO:0000313" key="4">
    <source>
        <dbReference type="Proteomes" id="UP000076857"/>
    </source>
</evidence>
<evidence type="ECO:0000259" key="2">
    <source>
        <dbReference type="Pfam" id="PF16220"/>
    </source>
</evidence>
<sequence>MNVPDSQATQSALREQALQWLVDLHSGDKQKVDWEGYLQWCETSPEHQRAAQAAERLWEQLGSALQCPVSRPQRLPVLGLVLAVGLACGLTWHAAENGWMADQRTGVGERRTLQLADGSRLELAPQTRVDVDVDGSRRVLRLYSGELYVQVAADPKRPFDVEAGEGRMRALGTAFDVRRQDSSVHLVVTEHAVRVDVQANDAVQTAEVQEGQALDYDDNGVSQPYAVDASAETAWLHDRLVFNNRTLGDVLDAMKPYHSGLIWIRDAELRQLPVTGIVGTNDLPAQLQLLQRSLPVRIRQLPWLTVIERDNTRVRVSR</sequence>
<dbReference type="Proteomes" id="UP000076857">
    <property type="component" value="Chromosome"/>
</dbReference>
<name>A0AAP9MXY5_PSEPU</name>